<keyword evidence="3 6" id="KW-0547">Nucleotide-binding</keyword>
<evidence type="ECO:0000259" key="8">
    <source>
        <dbReference type="PROSITE" id="PS50011"/>
    </source>
</evidence>
<feature type="coiled-coil region" evidence="7">
    <location>
        <begin position="110"/>
        <end position="137"/>
    </location>
</feature>
<feature type="domain" description="Protein kinase" evidence="8">
    <location>
        <begin position="319"/>
        <end position="631"/>
    </location>
</feature>
<dbReference type="SMART" id="SM00220">
    <property type="entry name" value="S_TKc"/>
    <property type="match status" value="1"/>
</dbReference>
<evidence type="ECO:0000313" key="9">
    <source>
        <dbReference type="EMBL" id="GMR54905.1"/>
    </source>
</evidence>
<dbReference type="GO" id="GO:0004674">
    <property type="term" value="F:protein serine/threonine kinase activity"/>
    <property type="evidence" value="ECO:0007669"/>
    <property type="project" value="UniProtKB-KW"/>
</dbReference>
<dbReference type="Proteomes" id="UP001328107">
    <property type="component" value="Unassembled WGS sequence"/>
</dbReference>
<keyword evidence="1" id="KW-0723">Serine/threonine-protein kinase</keyword>
<evidence type="ECO:0000256" key="5">
    <source>
        <dbReference type="ARBA" id="ARBA00022840"/>
    </source>
</evidence>
<dbReference type="Pfam" id="PF00069">
    <property type="entry name" value="Pkinase"/>
    <property type="match status" value="1"/>
</dbReference>
<dbReference type="InterPro" id="IPR017441">
    <property type="entry name" value="Protein_kinase_ATP_BS"/>
</dbReference>
<dbReference type="InterPro" id="IPR000719">
    <property type="entry name" value="Prot_kinase_dom"/>
</dbReference>
<dbReference type="SUPFAM" id="SSF56112">
    <property type="entry name" value="Protein kinase-like (PK-like)"/>
    <property type="match status" value="1"/>
</dbReference>
<dbReference type="EMBL" id="BTRK01000005">
    <property type="protein sequence ID" value="GMR54905.1"/>
    <property type="molecule type" value="Genomic_DNA"/>
</dbReference>
<dbReference type="GO" id="GO:0005524">
    <property type="term" value="F:ATP binding"/>
    <property type="evidence" value="ECO:0007669"/>
    <property type="project" value="UniProtKB-UniRule"/>
</dbReference>
<comment type="caution">
    <text evidence="9">The sequence shown here is derived from an EMBL/GenBank/DDBJ whole genome shotgun (WGS) entry which is preliminary data.</text>
</comment>
<evidence type="ECO:0000313" key="10">
    <source>
        <dbReference type="Proteomes" id="UP001328107"/>
    </source>
</evidence>
<evidence type="ECO:0000256" key="2">
    <source>
        <dbReference type="ARBA" id="ARBA00022679"/>
    </source>
</evidence>
<proteinExistence type="predicted"/>
<sequence>DRLVSWMSNQSDVVRPECAEILDHPFFGTDLQQQRKRTAMKKMVLPYQAAGIGEYKLHQMEKAEMARLFKEREEALEAKAAEREEHFQKMIELAENKNNQLFALAKQTAYADAIATMQSELQRIAKFENELSNARAALNDSISVSCSTWREMLSEYSDRHSVNRATPDSLKQYHNKIMSQRASLKRNINELLKTVELNKIDNLFIKYDENITTNFDVEVRMHSKIKIVFFQKIYADDLHKLERDCMNLSSSIKTLPEIKIPAFDSFVNTHPIPSINCRAHLRHTTSESIDTSSKVKFTKVGSRWTGGDFFVPTSLIDAYRGPEYLGTGAYGSVFCFESLSGKMKDLAIKQFNEPFETAKRAQRCFRELQLLRDLKHENIVKMKFAYTTDATMEKLSSVYLTTEYAGLDLSVRLSRETQTKHTYNMRSFQSMISELLRALKYIRSANVIHRDLKPENLAISDSGKLTLIDFGVSRALGETNSMTQAAGTNYYRAIETISFDYNDKKAYTESADIWSLGAILSEMITGRILFKAESSVKDNPVVMALTLCGPIPENVICEEVNHEPSRRYLREKSRTAVRIDFLEHFLQRGRRWLHDEIVESGAHLADFINHTLLFDPKERMSVDEALAHPFLSPVRLPYKEVMVCHTLRDVGDLPVEEWKKLIWDYIQASPIRFD</sequence>
<keyword evidence="10" id="KW-1185">Reference proteome</keyword>
<evidence type="ECO:0000256" key="7">
    <source>
        <dbReference type="SAM" id="Coils"/>
    </source>
</evidence>
<dbReference type="FunFam" id="1.10.510.10:FF:000624">
    <property type="entry name" value="Mitogen-activated protein kinase"/>
    <property type="match status" value="1"/>
</dbReference>
<keyword evidence="2" id="KW-0808">Transferase</keyword>
<dbReference type="PROSITE" id="PS50011">
    <property type="entry name" value="PROTEIN_KINASE_DOM"/>
    <property type="match status" value="1"/>
</dbReference>
<dbReference type="AlphaFoldDB" id="A0AAN5D2K0"/>
<keyword evidence="5 6" id="KW-0067">ATP-binding</keyword>
<reference evidence="10" key="1">
    <citation type="submission" date="2022-10" db="EMBL/GenBank/DDBJ databases">
        <title>Genome assembly of Pristionchus species.</title>
        <authorList>
            <person name="Yoshida K."/>
            <person name="Sommer R.J."/>
        </authorList>
    </citation>
    <scope>NUCLEOTIDE SEQUENCE [LARGE SCALE GENOMIC DNA]</scope>
    <source>
        <strain evidence="10">RS5460</strain>
    </source>
</reference>
<protein>
    <recommendedName>
        <fullName evidence="8">Protein kinase domain-containing protein</fullName>
    </recommendedName>
</protein>
<dbReference type="Gene3D" id="1.10.510.10">
    <property type="entry name" value="Transferase(Phosphotransferase) domain 1"/>
    <property type="match status" value="1"/>
</dbReference>
<dbReference type="InterPro" id="IPR050117">
    <property type="entry name" value="MAPK"/>
</dbReference>
<organism evidence="9 10">
    <name type="scientific">Pristionchus mayeri</name>
    <dbReference type="NCBI Taxonomy" id="1317129"/>
    <lineage>
        <taxon>Eukaryota</taxon>
        <taxon>Metazoa</taxon>
        <taxon>Ecdysozoa</taxon>
        <taxon>Nematoda</taxon>
        <taxon>Chromadorea</taxon>
        <taxon>Rhabditida</taxon>
        <taxon>Rhabditina</taxon>
        <taxon>Diplogasteromorpha</taxon>
        <taxon>Diplogasteroidea</taxon>
        <taxon>Neodiplogasteridae</taxon>
        <taxon>Pristionchus</taxon>
    </lineage>
</organism>
<name>A0AAN5D2K0_9BILA</name>
<keyword evidence="4" id="KW-0418">Kinase</keyword>
<evidence type="ECO:0000256" key="4">
    <source>
        <dbReference type="ARBA" id="ARBA00022777"/>
    </source>
</evidence>
<dbReference type="Gene3D" id="3.30.200.20">
    <property type="entry name" value="Phosphorylase Kinase, domain 1"/>
    <property type="match status" value="1"/>
</dbReference>
<keyword evidence="7" id="KW-0175">Coiled coil</keyword>
<evidence type="ECO:0000256" key="1">
    <source>
        <dbReference type="ARBA" id="ARBA00022527"/>
    </source>
</evidence>
<feature type="non-terminal residue" evidence="9">
    <location>
        <position position="1"/>
    </location>
</feature>
<dbReference type="PROSITE" id="PS00107">
    <property type="entry name" value="PROTEIN_KINASE_ATP"/>
    <property type="match status" value="1"/>
</dbReference>
<dbReference type="PANTHER" id="PTHR24055">
    <property type="entry name" value="MITOGEN-ACTIVATED PROTEIN KINASE"/>
    <property type="match status" value="1"/>
</dbReference>
<accession>A0AAN5D2K0</accession>
<evidence type="ECO:0000256" key="3">
    <source>
        <dbReference type="ARBA" id="ARBA00022741"/>
    </source>
</evidence>
<dbReference type="InterPro" id="IPR011009">
    <property type="entry name" value="Kinase-like_dom_sf"/>
</dbReference>
<evidence type="ECO:0000256" key="6">
    <source>
        <dbReference type="PROSITE-ProRule" id="PRU10141"/>
    </source>
</evidence>
<feature type="binding site" evidence="6">
    <location>
        <position position="349"/>
    </location>
    <ligand>
        <name>ATP</name>
        <dbReference type="ChEBI" id="CHEBI:30616"/>
    </ligand>
</feature>
<gene>
    <name evidence="9" type="ORF">PMAYCL1PPCAC_25100</name>
</gene>